<reference evidence="1 2" key="1">
    <citation type="submission" date="2017-10" db="EMBL/GenBank/DDBJ databases">
        <title>Bacillus sp. nov., a halophilic bacterium isolated from a Yangshapao Lake.</title>
        <authorList>
            <person name="Wang H."/>
        </authorList>
    </citation>
    <scope>NUCLEOTIDE SEQUENCE [LARGE SCALE GENOMIC DNA]</scope>
    <source>
        <strain evidence="1 2">YSP-3</strain>
    </source>
</reference>
<evidence type="ECO:0000313" key="2">
    <source>
        <dbReference type="Proteomes" id="UP000248066"/>
    </source>
</evidence>
<organism evidence="1 2">
    <name type="scientific">Alteribacter lacisalsi</name>
    <dbReference type="NCBI Taxonomy" id="2045244"/>
    <lineage>
        <taxon>Bacteria</taxon>
        <taxon>Bacillati</taxon>
        <taxon>Bacillota</taxon>
        <taxon>Bacilli</taxon>
        <taxon>Bacillales</taxon>
        <taxon>Bacillaceae</taxon>
        <taxon>Alteribacter</taxon>
    </lineage>
</organism>
<dbReference type="AlphaFoldDB" id="A0A2W0HAF6"/>
<dbReference type="Pfam" id="PF13040">
    <property type="entry name" value="Fur_reg_FbpB"/>
    <property type="match status" value="1"/>
</dbReference>
<name>A0A2W0HAF6_9BACI</name>
<dbReference type="Proteomes" id="UP000248066">
    <property type="component" value="Unassembled WGS sequence"/>
</dbReference>
<sequence length="46" mass="5684">MRKTKKRRFEDLISENKRQLMSDPKEMERIELKLDKRHQDRLGDAL</sequence>
<dbReference type="OrthoDB" id="2991278at2"/>
<gene>
    <name evidence="1" type="ORF">CR205_05955</name>
</gene>
<comment type="caution">
    <text evidence="1">The sequence shown here is derived from an EMBL/GenBank/DDBJ whole genome shotgun (WGS) entry which is preliminary data.</text>
</comment>
<accession>A0A2W0HAF6</accession>
<keyword evidence="2" id="KW-1185">Reference proteome</keyword>
<dbReference type="InterPro" id="IPR025004">
    <property type="entry name" value="SenN/SenS"/>
</dbReference>
<evidence type="ECO:0000313" key="1">
    <source>
        <dbReference type="EMBL" id="PYZ98137.1"/>
    </source>
</evidence>
<proteinExistence type="predicted"/>
<dbReference type="EMBL" id="PDOF01000001">
    <property type="protein sequence ID" value="PYZ98137.1"/>
    <property type="molecule type" value="Genomic_DNA"/>
</dbReference>
<protein>
    <submittedName>
        <fullName evidence="1">FbpB family small basic protein</fullName>
    </submittedName>
</protein>
<dbReference type="RefSeq" id="WP_110517908.1">
    <property type="nucleotide sequence ID" value="NZ_PDOF01000001.1"/>
</dbReference>